<dbReference type="AlphaFoldDB" id="A0A2I0A6Q0"/>
<dbReference type="Proteomes" id="UP000236161">
    <property type="component" value="Unassembled WGS sequence"/>
</dbReference>
<dbReference type="GO" id="GO:0006002">
    <property type="term" value="P:fructose 6-phosphate metabolic process"/>
    <property type="evidence" value="ECO:0007669"/>
    <property type="project" value="InterPro"/>
</dbReference>
<dbReference type="EC" id="2.7.1.11" evidence="8"/>
<dbReference type="InterPro" id="IPR050929">
    <property type="entry name" value="PFKA"/>
</dbReference>
<evidence type="ECO:0000313" key="9">
    <source>
        <dbReference type="Proteomes" id="UP000236161"/>
    </source>
</evidence>
<dbReference type="EMBL" id="KZ452014">
    <property type="protein sequence ID" value="PKA51214.1"/>
    <property type="molecule type" value="Genomic_DNA"/>
</dbReference>
<dbReference type="GO" id="GO:0003872">
    <property type="term" value="F:6-phosphofructokinase activity"/>
    <property type="evidence" value="ECO:0007669"/>
    <property type="project" value="UniProtKB-EC"/>
</dbReference>
<evidence type="ECO:0000256" key="1">
    <source>
        <dbReference type="ARBA" id="ARBA00001946"/>
    </source>
</evidence>
<name>A0A2I0A6Q0_9ASPA</name>
<organism evidence="8 9">
    <name type="scientific">Apostasia shenzhenica</name>
    <dbReference type="NCBI Taxonomy" id="1088818"/>
    <lineage>
        <taxon>Eukaryota</taxon>
        <taxon>Viridiplantae</taxon>
        <taxon>Streptophyta</taxon>
        <taxon>Embryophyta</taxon>
        <taxon>Tracheophyta</taxon>
        <taxon>Spermatophyta</taxon>
        <taxon>Magnoliopsida</taxon>
        <taxon>Liliopsida</taxon>
        <taxon>Asparagales</taxon>
        <taxon>Orchidaceae</taxon>
        <taxon>Apostasioideae</taxon>
        <taxon>Apostasia</taxon>
    </lineage>
</organism>
<comment type="cofactor">
    <cofactor evidence="1">
        <name>Mg(2+)</name>
        <dbReference type="ChEBI" id="CHEBI:18420"/>
    </cofactor>
</comment>
<gene>
    <name evidence="8" type="primary">PFK2</name>
    <name evidence="8" type="ORF">AXF42_Ash010654</name>
</gene>
<evidence type="ECO:0000256" key="5">
    <source>
        <dbReference type="ARBA" id="ARBA00022777"/>
    </source>
</evidence>
<dbReference type="PRINTS" id="PR00476">
    <property type="entry name" value="PHFRCTKINASE"/>
</dbReference>
<evidence type="ECO:0000256" key="3">
    <source>
        <dbReference type="ARBA" id="ARBA00022679"/>
    </source>
</evidence>
<accession>A0A2I0A6Q0</accession>
<proteinExistence type="predicted"/>
<feature type="domain" description="Phosphofructokinase" evidence="7">
    <location>
        <begin position="5"/>
        <end position="131"/>
    </location>
</feature>
<keyword evidence="5 8" id="KW-0418">Kinase</keyword>
<keyword evidence="9" id="KW-1185">Reference proteome</keyword>
<evidence type="ECO:0000256" key="4">
    <source>
        <dbReference type="ARBA" id="ARBA00022723"/>
    </source>
</evidence>
<keyword evidence="3 8" id="KW-0808">Transferase</keyword>
<dbReference type="Pfam" id="PF00365">
    <property type="entry name" value="PFK"/>
    <property type="match status" value="1"/>
</dbReference>
<reference evidence="8 9" key="1">
    <citation type="journal article" date="2017" name="Nature">
        <title>The Apostasia genome and the evolution of orchids.</title>
        <authorList>
            <person name="Zhang G.Q."/>
            <person name="Liu K.W."/>
            <person name="Li Z."/>
            <person name="Lohaus R."/>
            <person name="Hsiao Y.Y."/>
            <person name="Niu S.C."/>
            <person name="Wang J.Y."/>
            <person name="Lin Y.C."/>
            <person name="Xu Q."/>
            <person name="Chen L.J."/>
            <person name="Yoshida K."/>
            <person name="Fujiwara S."/>
            <person name="Wang Z.W."/>
            <person name="Zhang Y.Q."/>
            <person name="Mitsuda N."/>
            <person name="Wang M."/>
            <person name="Liu G.H."/>
            <person name="Pecoraro L."/>
            <person name="Huang H.X."/>
            <person name="Xiao X.J."/>
            <person name="Lin M."/>
            <person name="Wu X.Y."/>
            <person name="Wu W.L."/>
            <person name="Chen Y.Y."/>
            <person name="Chang S.B."/>
            <person name="Sakamoto S."/>
            <person name="Ohme-Takagi M."/>
            <person name="Yagi M."/>
            <person name="Zeng S.J."/>
            <person name="Shen C.Y."/>
            <person name="Yeh C.M."/>
            <person name="Luo Y.B."/>
            <person name="Tsai W.C."/>
            <person name="Van de Peer Y."/>
            <person name="Liu Z.J."/>
        </authorList>
    </citation>
    <scope>NUCLEOTIDE SEQUENCE [LARGE SCALE GENOMIC DNA]</scope>
    <source>
        <strain evidence="9">cv. Shenzhen</strain>
        <tissue evidence="8">Stem</tissue>
    </source>
</reference>
<dbReference type="Gene3D" id="3.40.50.460">
    <property type="entry name" value="Phosphofructokinase domain"/>
    <property type="match status" value="1"/>
</dbReference>
<keyword evidence="4" id="KW-0479">Metal-binding</keyword>
<dbReference type="UniPathway" id="UPA00109">
    <property type="reaction ID" value="UER00182"/>
</dbReference>
<dbReference type="PANTHER" id="PTHR45770">
    <property type="entry name" value="ATP-DEPENDENT 6-PHOSPHOFRUCTOKINASE 1"/>
    <property type="match status" value="1"/>
</dbReference>
<protein>
    <submittedName>
        <fullName evidence="8">6-phosphofructokinase 2</fullName>
        <ecNumber evidence="8">2.7.1.11</ecNumber>
    </submittedName>
</protein>
<evidence type="ECO:0000259" key="7">
    <source>
        <dbReference type="Pfam" id="PF00365"/>
    </source>
</evidence>
<dbReference type="SUPFAM" id="SSF53784">
    <property type="entry name" value="Phosphofructokinase"/>
    <property type="match status" value="1"/>
</dbReference>
<keyword evidence="6" id="KW-0460">Magnesium</keyword>
<dbReference type="GO" id="GO:0046872">
    <property type="term" value="F:metal ion binding"/>
    <property type="evidence" value="ECO:0007669"/>
    <property type="project" value="UniProtKB-KW"/>
</dbReference>
<keyword evidence="2" id="KW-0021">Allosteric enzyme</keyword>
<dbReference type="InterPro" id="IPR035966">
    <property type="entry name" value="PKF_sf"/>
</dbReference>
<dbReference type="InterPro" id="IPR022953">
    <property type="entry name" value="ATP_PFK"/>
</dbReference>
<evidence type="ECO:0000313" key="8">
    <source>
        <dbReference type="EMBL" id="PKA51214.1"/>
    </source>
</evidence>
<dbReference type="InterPro" id="IPR000023">
    <property type="entry name" value="Phosphofructokinase_dom"/>
</dbReference>
<sequence length="146" mass="15696">MKGIVKIFKEIQRRKLSISIAGIPKTVDNDIGIIDRSFSFQTAVERALQAVLAAHVEAESAINGVGIVKLMGRSTGHIALHATLSSRSVDCCLTPEIDFYLDGPGGLFDFLDRRLKANGHAVVVAAAEGAGQHFIPRTEDQVPFLA</sequence>
<evidence type="ECO:0000256" key="2">
    <source>
        <dbReference type="ARBA" id="ARBA00022533"/>
    </source>
</evidence>
<evidence type="ECO:0000256" key="6">
    <source>
        <dbReference type="ARBA" id="ARBA00022842"/>
    </source>
</evidence>
<dbReference type="OrthoDB" id="537915at2759"/>
<dbReference type="STRING" id="1088818.A0A2I0A6Q0"/>